<dbReference type="AlphaFoldDB" id="A0A2H9VT73"/>
<protein>
    <recommendedName>
        <fullName evidence="3">beta-N-acetylhexosaminidase</fullName>
        <ecNumber evidence="3">3.2.1.52</ecNumber>
    </recommendedName>
</protein>
<evidence type="ECO:0000256" key="6">
    <source>
        <dbReference type="SAM" id="SignalP"/>
    </source>
</evidence>
<evidence type="ECO:0000256" key="2">
    <source>
        <dbReference type="ARBA" id="ARBA00005336"/>
    </source>
</evidence>
<dbReference type="Pfam" id="PF00933">
    <property type="entry name" value="Glyco_hydro_3"/>
    <property type="match status" value="1"/>
</dbReference>
<evidence type="ECO:0000313" key="9">
    <source>
        <dbReference type="Proteomes" id="UP000242687"/>
    </source>
</evidence>
<evidence type="ECO:0000256" key="1">
    <source>
        <dbReference type="ARBA" id="ARBA00001231"/>
    </source>
</evidence>
<dbReference type="InterPro" id="IPR017853">
    <property type="entry name" value="GH"/>
</dbReference>
<dbReference type="PRINTS" id="PR00133">
    <property type="entry name" value="GLHYDRLASE3"/>
</dbReference>
<dbReference type="GO" id="GO:0005975">
    <property type="term" value="P:carbohydrate metabolic process"/>
    <property type="evidence" value="ECO:0007669"/>
    <property type="project" value="InterPro"/>
</dbReference>
<feature type="domain" description="Glycoside hydrolase family 3 N-terminal" evidence="7">
    <location>
        <begin position="51"/>
        <end position="365"/>
    </location>
</feature>
<evidence type="ECO:0000256" key="4">
    <source>
        <dbReference type="ARBA" id="ARBA00022801"/>
    </source>
</evidence>
<comment type="catalytic activity">
    <reaction evidence="1">
        <text>Hydrolysis of terminal non-reducing N-acetyl-D-hexosamine residues in N-acetyl-beta-D-hexosaminides.</text>
        <dbReference type="EC" id="3.2.1.52"/>
    </reaction>
</comment>
<organism evidence="8 9">
    <name type="scientific">Mucilaginibacter auburnensis</name>
    <dbReference type="NCBI Taxonomy" id="1457233"/>
    <lineage>
        <taxon>Bacteria</taxon>
        <taxon>Pseudomonadati</taxon>
        <taxon>Bacteroidota</taxon>
        <taxon>Sphingobacteriia</taxon>
        <taxon>Sphingobacteriales</taxon>
        <taxon>Sphingobacteriaceae</taxon>
        <taxon>Mucilaginibacter</taxon>
    </lineage>
</organism>
<evidence type="ECO:0000256" key="5">
    <source>
        <dbReference type="ARBA" id="ARBA00023295"/>
    </source>
</evidence>
<dbReference type="InterPro" id="IPR036962">
    <property type="entry name" value="Glyco_hydro_3_N_sf"/>
</dbReference>
<reference evidence="8 9" key="1">
    <citation type="submission" date="2017-11" db="EMBL/GenBank/DDBJ databases">
        <title>Genomic Encyclopedia of Archaeal and Bacterial Type Strains, Phase II (KMG-II): From Individual Species to Whole Genera.</title>
        <authorList>
            <person name="Goeker M."/>
        </authorList>
    </citation>
    <scope>NUCLEOTIDE SEQUENCE [LARGE SCALE GENOMIC DNA]</scope>
    <source>
        <strain evidence="8 9">DSM 28175</strain>
    </source>
</reference>
<dbReference type="OrthoDB" id="9805821at2"/>
<name>A0A2H9VT73_9SPHI</name>
<dbReference type="GO" id="GO:0004563">
    <property type="term" value="F:beta-N-acetylhexosaminidase activity"/>
    <property type="evidence" value="ECO:0007669"/>
    <property type="project" value="UniProtKB-EC"/>
</dbReference>
<dbReference type="GO" id="GO:0009254">
    <property type="term" value="P:peptidoglycan turnover"/>
    <property type="evidence" value="ECO:0007669"/>
    <property type="project" value="TreeGrafter"/>
</dbReference>
<keyword evidence="6" id="KW-0732">Signal</keyword>
<keyword evidence="4 8" id="KW-0378">Hydrolase</keyword>
<feature type="signal peptide" evidence="6">
    <location>
        <begin position="1"/>
        <end position="25"/>
    </location>
</feature>
<sequence>MILTIKNRGLLVLAAILLSANNTFAQQQSFIQSLGQQNKWVDSVYNKLTKKERIAQLFFVRAHTNKGKRYEDSVAKVVHNQHVGGLVFFQGGPGRQAALINRYQRESRVPLLIAQDGEWGVGMRLDSTQSYPYQMTLGAVQNEQLIYKMGQQIAYDFKRLGMHMNFAPDMDVNNNPDNPVINYRSFGDNKYNVARKGIAYFKGMQDAGLLTTTKHFPGHGDTNVDSHYDLPLLPFTRQRLDSLELYPFKQAIDQGVSGVMIAHMAIPALDNTKNLPSTLSRKIVTNLLKDSLGFKGLVVCDAMEMQGVVKYFPHGEAELRAFMAGNDIIELSMDSKESIHKILKAMRHHQLPIEEFEAKVKKVLAAKYWAGLSKPQPVNMNNVLADLNRPETKELIQQLSNEAVTQLRGGPRDLQMNPTLRTAIIGVGITNPTAYQTELRQWYPNSTLFLVNKSTPVDELNRIIKNLEQYSQVFVGVHDTRLRPQSKLDYSSGVKQFIAALTAHPNTVISCFTNPYAMSGIPGIERAQALLACYQNSEDMQQAAVRAITQQIKPRGRLPVGINVFFPTGSGQVGL</sequence>
<dbReference type="InterPro" id="IPR001764">
    <property type="entry name" value="Glyco_hydro_3_N"/>
</dbReference>
<dbReference type="InterPro" id="IPR050226">
    <property type="entry name" value="NagZ_Beta-hexosaminidase"/>
</dbReference>
<evidence type="ECO:0000256" key="3">
    <source>
        <dbReference type="ARBA" id="ARBA00012663"/>
    </source>
</evidence>
<dbReference type="InterPro" id="IPR036881">
    <property type="entry name" value="Glyco_hydro_3_C_sf"/>
</dbReference>
<proteinExistence type="inferred from homology"/>
<gene>
    <name evidence="8" type="ORF">CLV57_1019</name>
</gene>
<evidence type="ECO:0000313" key="8">
    <source>
        <dbReference type="EMBL" id="PJJ84021.1"/>
    </source>
</evidence>
<dbReference type="SUPFAM" id="SSF51445">
    <property type="entry name" value="(Trans)glycosidases"/>
    <property type="match status" value="1"/>
</dbReference>
<dbReference type="Gene3D" id="3.40.50.1700">
    <property type="entry name" value="Glycoside hydrolase family 3 C-terminal domain"/>
    <property type="match status" value="1"/>
</dbReference>
<dbReference type="EMBL" id="PGFJ01000001">
    <property type="protein sequence ID" value="PJJ84021.1"/>
    <property type="molecule type" value="Genomic_DNA"/>
</dbReference>
<comment type="similarity">
    <text evidence="2">Belongs to the glycosyl hydrolase 3 family.</text>
</comment>
<accession>A0A2H9VT73</accession>
<keyword evidence="5" id="KW-0326">Glycosidase</keyword>
<dbReference type="EC" id="3.2.1.52" evidence="3"/>
<dbReference type="PANTHER" id="PTHR30480:SF13">
    <property type="entry name" value="BETA-HEXOSAMINIDASE"/>
    <property type="match status" value="1"/>
</dbReference>
<dbReference type="Proteomes" id="UP000242687">
    <property type="component" value="Unassembled WGS sequence"/>
</dbReference>
<dbReference type="Gene3D" id="3.20.20.300">
    <property type="entry name" value="Glycoside hydrolase, family 3, N-terminal domain"/>
    <property type="match status" value="1"/>
</dbReference>
<comment type="caution">
    <text evidence="8">The sequence shown here is derived from an EMBL/GenBank/DDBJ whole genome shotgun (WGS) entry which is preliminary data.</text>
</comment>
<evidence type="ECO:0000259" key="7">
    <source>
        <dbReference type="Pfam" id="PF00933"/>
    </source>
</evidence>
<feature type="chain" id="PRO_5014152642" description="beta-N-acetylhexosaminidase" evidence="6">
    <location>
        <begin position="26"/>
        <end position="575"/>
    </location>
</feature>
<keyword evidence="9" id="KW-1185">Reference proteome</keyword>
<dbReference type="RefSeq" id="WP_100340235.1">
    <property type="nucleotide sequence ID" value="NZ_PGFJ01000001.1"/>
</dbReference>
<dbReference type="PANTHER" id="PTHR30480">
    <property type="entry name" value="BETA-HEXOSAMINIDASE-RELATED"/>
    <property type="match status" value="1"/>
</dbReference>